<keyword evidence="7" id="KW-1185">Reference proteome</keyword>
<evidence type="ECO:0000256" key="4">
    <source>
        <dbReference type="PROSITE-ProRule" id="PRU00236"/>
    </source>
</evidence>
<dbReference type="EC" id="2.3.1.286" evidence="1"/>
<evidence type="ECO:0000256" key="1">
    <source>
        <dbReference type="ARBA" id="ARBA00012928"/>
    </source>
</evidence>
<keyword evidence="3" id="KW-0520">NAD</keyword>
<evidence type="ECO:0000313" key="6">
    <source>
        <dbReference type="EMBL" id="MDR7361960.1"/>
    </source>
</evidence>
<dbReference type="PROSITE" id="PS50305">
    <property type="entry name" value="SIRTUIN"/>
    <property type="match status" value="1"/>
</dbReference>
<dbReference type="InterPro" id="IPR026590">
    <property type="entry name" value="Ssirtuin_cat_dom"/>
</dbReference>
<dbReference type="InterPro" id="IPR050134">
    <property type="entry name" value="NAD-dep_sirtuin_deacylases"/>
</dbReference>
<dbReference type="RefSeq" id="WP_310300736.1">
    <property type="nucleotide sequence ID" value="NZ_BAAAPS010000008.1"/>
</dbReference>
<evidence type="ECO:0000313" key="7">
    <source>
        <dbReference type="Proteomes" id="UP001183648"/>
    </source>
</evidence>
<proteinExistence type="predicted"/>
<dbReference type="InterPro" id="IPR026591">
    <property type="entry name" value="Sirtuin_cat_small_dom_sf"/>
</dbReference>
<keyword evidence="4" id="KW-0862">Zinc</keyword>
<feature type="active site" description="Proton acceptor" evidence="4">
    <location>
        <position position="118"/>
    </location>
</feature>
<gene>
    <name evidence="6" type="ORF">J2S63_001513</name>
</gene>
<evidence type="ECO:0000256" key="2">
    <source>
        <dbReference type="ARBA" id="ARBA00022679"/>
    </source>
</evidence>
<organism evidence="6 7">
    <name type="scientific">Nocardioides marmoribigeumensis</name>
    <dbReference type="NCBI Taxonomy" id="433649"/>
    <lineage>
        <taxon>Bacteria</taxon>
        <taxon>Bacillati</taxon>
        <taxon>Actinomycetota</taxon>
        <taxon>Actinomycetes</taxon>
        <taxon>Propionibacteriales</taxon>
        <taxon>Nocardioidaceae</taxon>
        <taxon>Nocardioides</taxon>
    </lineage>
</organism>
<protein>
    <recommendedName>
        <fullName evidence="1">protein acetyllysine N-acetyltransferase</fullName>
        <ecNumber evidence="1">2.3.1.286</ecNumber>
    </recommendedName>
</protein>
<dbReference type="Pfam" id="PF02146">
    <property type="entry name" value="SIR2"/>
    <property type="match status" value="1"/>
</dbReference>
<feature type="binding site" evidence="4">
    <location>
        <position position="126"/>
    </location>
    <ligand>
        <name>Zn(2+)</name>
        <dbReference type="ChEBI" id="CHEBI:29105"/>
    </ligand>
</feature>
<feature type="binding site" evidence="4">
    <location>
        <position position="138"/>
    </location>
    <ligand>
        <name>Zn(2+)</name>
        <dbReference type="ChEBI" id="CHEBI:29105"/>
    </ligand>
</feature>
<dbReference type="GO" id="GO:0016787">
    <property type="term" value="F:hydrolase activity"/>
    <property type="evidence" value="ECO:0007669"/>
    <property type="project" value="UniProtKB-KW"/>
</dbReference>
<feature type="binding site" evidence="4">
    <location>
        <position position="163"/>
    </location>
    <ligand>
        <name>Zn(2+)</name>
        <dbReference type="ChEBI" id="CHEBI:29105"/>
    </ligand>
</feature>
<keyword evidence="2" id="KW-0808">Transferase</keyword>
<dbReference type="Gene3D" id="3.40.50.1220">
    <property type="entry name" value="TPP-binding domain"/>
    <property type="match status" value="1"/>
</dbReference>
<dbReference type="InterPro" id="IPR003000">
    <property type="entry name" value="Sirtuin"/>
</dbReference>
<accession>A0ABU2BTL2</accession>
<keyword evidence="6" id="KW-0378">Hydrolase</keyword>
<dbReference type="PANTHER" id="PTHR11085:SF4">
    <property type="entry name" value="NAD-DEPENDENT PROTEIN DEACYLASE"/>
    <property type="match status" value="1"/>
</dbReference>
<dbReference type="CDD" id="cd01407">
    <property type="entry name" value="SIR2-fam"/>
    <property type="match status" value="1"/>
</dbReference>
<dbReference type="SUPFAM" id="SSF52467">
    <property type="entry name" value="DHS-like NAD/FAD-binding domain"/>
    <property type="match status" value="1"/>
</dbReference>
<dbReference type="Gene3D" id="3.30.1600.10">
    <property type="entry name" value="SIR2/SIRT2 'Small Domain"/>
    <property type="match status" value="1"/>
</dbReference>
<feature type="binding site" evidence="4">
    <location>
        <position position="160"/>
    </location>
    <ligand>
        <name>Zn(2+)</name>
        <dbReference type="ChEBI" id="CHEBI:29105"/>
    </ligand>
</feature>
<dbReference type="PANTHER" id="PTHR11085">
    <property type="entry name" value="NAD-DEPENDENT PROTEIN DEACYLASE SIRTUIN-5, MITOCHONDRIAL-RELATED"/>
    <property type="match status" value="1"/>
</dbReference>
<feature type="domain" description="Deacetylase sirtuin-type" evidence="5">
    <location>
        <begin position="1"/>
        <end position="258"/>
    </location>
</feature>
<name>A0ABU2BTL2_9ACTN</name>
<keyword evidence="4" id="KW-0479">Metal-binding</keyword>
<dbReference type="EMBL" id="JAVDYG010000001">
    <property type="protein sequence ID" value="MDR7361960.1"/>
    <property type="molecule type" value="Genomic_DNA"/>
</dbReference>
<evidence type="ECO:0000256" key="3">
    <source>
        <dbReference type="ARBA" id="ARBA00023027"/>
    </source>
</evidence>
<evidence type="ECO:0000259" key="5">
    <source>
        <dbReference type="PROSITE" id="PS50305"/>
    </source>
</evidence>
<sequence>MDAHLELVDLLATSSRVVGFTGAGVSTESGIPDFRSPGGVWTRYDPRSFELERYVADAGVRRLSWEMRREFFAPEARPNPAHRAFAALEAAGRSPGVITQNIDGLHQDAGSQHVVELHGTAREVRCIGTPRGPVVGGCGWRAPHTWAFERLDAGEDDPSCPGCGQLVKSATVSFGQVLDPEVVDEAVRLVRSADLLLTTGSSLQVHPAAGLPAEARGHGARLVIVNDERTPYDDLADLVVRGRAGEVLGPAVEAVLGR</sequence>
<dbReference type="InterPro" id="IPR029035">
    <property type="entry name" value="DHS-like_NAD/FAD-binding_dom"/>
</dbReference>
<reference evidence="6 7" key="1">
    <citation type="submission" date="2023-07" db="EMBL/GenBank/DDBJ databases">
        <title>Sequencing the genomes of 1000 actinobacteria strains.</title>
        <authorList>
            <person name="Klenk H.-P."/>
        </authorList>
    </citation>
    <scope>NUCLEOTIDE SEQUENCE [LARGE SCALE GENOMIC DNA]</scope>
    <source>
        <strain evidence="6 7">DSM 19426</strain>
    </source>
</reference>
<comment type="caution">
    <text evidence="6">The sequence shown here is derived from an EMBL/GenBank/DDBJ whole genome shotgun (WGS) entry which is preliminary data.</text>
</comment>
<dbReference type="Proteomes" id="UP001183648">
    <property type="component" value="Unassembled WGS sequence"/>
</dbReference>